<comment type="caution">
    <text evidence="2">The sequence shown here is derived from an EMBL/GenBank/DDBJ whole genome shotgun (WGS) entry which is preliminary data.</text>
</comment>
<keyword evidence="2" id="KW-0378">Hydrolase</keyword>
<dbReference type="PANTHER" id="PTHR43433:SF5">
    <property type="entry name" value="AB HYDROLASE-1 DOMAIN-CONTAINING PROTEIN"/>
    <property type="match status" value="1"/>
</dbReference>
<name>A0ABV6GAR0_9BACI</name>
<dbReference type="InterPro" id="IPR029058">
    <property type="entry name" value="AB_hydrolase_fold"/>
</dbReference>
<evidence type="ECO:0000259" key="1">
    <source>
        <dbReference type="Pfam" id="PF00561"/>
    </source>
</evidence>
<dbReference type="SUPFAM" id="SSF53474">
    <property type="entry name" value="alpha/beta-Hydrolases"/>
    <property type="match status" value="1"/>
</dbReference>
<dbReference type="GO" id="GO:0016787">
    <property type="term" value="F:hydrolase activity"/>
    <property type="evidence" value="ECO:0007669"/>
    <property type="project" value="UniProtKB-KW"/>
</dbReference>
<dbReference type="InterPro" id="IPR000073">
    <property type="entry name" value="AB_hydrolase_1"/>
</dbReference>
<gene>
    <name evidence="2" type="ORF">ACFFIX_04775</name>
</gene>
<dbReference type="EMBL" id="JBHLVO010000002">
    <property type="protein sequence ID" value="MFC0270765.1"/>
    <property type="molecule type" value="Genomic_DNA"/>
</dbReference>
<dbReference type="RefSeq" id="WP_378931053.1">
    <property type="nucleotide sequence ID" value="NZ_JBHLVO010000002.1"/>
</dbReference>
<accession>A0ABV6GAR0</accession>
<dbReference type="PRINTS" id="PR00111">
    <property type="entry name" value="ABHYDROLASE"/>
</dbReference>
<feature type="domain" description="AB hydrolase-1" evidence="1">
    <location>
        <begin position="22"/>
        <end position="118"/>
    </location>
</feature>
<reference evidence="2 3" key="1">
    <citation type="submission" date="2024-09" db="EMBL/GenBank/DDBJ databases">
        <authorList>
            <person name="Sun Q."/>
            <person name="Mori K."/>
        </authorList>
    </citation>
    <scope>NUCLEOTIDE SEQUENCE [LARGE SCALE GENOMIC DNA]</scope>
    <source>
        <strain evidence="2 3">CCM 7228</strain>
    </source>
</reference>
<organism evidence="2 3">
    <name type="scientific">Metabacillus herbersteinensis</name>
    <dbReference type="NCBI Taxonomy" id="283816"/>
    <lineage>
        <taxon>Bacteria</taxon>
        <taxon>Bacillati</taxon>
        <taxon>Bacillota</taxon>
        <taxon>Bacilli</taxon>
        <taxon>Bacillales</taxon>
        <taxon>Bacillaceae</taxon>
        <taxon>Metabacillus</taxon>
    </lineage>
</organism>
<protein>
    <submittedName>
        <fullName evidence="2">Alpha/beta fold hydrolase</fullName>
    </submittedName>
</protein>
<dbReference type="Proteomes" id="UP001589854">
    <property type="component" value="Unassembled WGS sequence"/>
</dbReference>
<dbReference type="PANTHER" id="PTHR43433">
    <property type="entry name" value="HYDROLASE, ALPHA/BETA FOLD FAMILY PROTEIN"/>
    <property type="match status" value="1"/>
</dbReference>
<dbReference type="Gene3D" id="3.40.50.1820">
    <property type="entry name" value="alpha/beta hydrolase"/>
    <property type="match status" value="1"/>
</dbReference>
<dbReference type="InterPro" id="IPR050471">
    <property type="entry name" value="AB_hydrolase"/>
</dbReference>
<dbReference type="Pfam" id="PF00561">
    <property type="entry name" value="Abhydrolase_1"/>
    <property type="match status" value="1"/>
</dbReference>
<sequence>MPLLMVENGLITFFEQEGTGQPIVFIHPPGMGSVTFRYQQTLKSDYQVITYDMRGNGRTPPQDEKITISLLAEDLKQLMDALSIEKAVICGYSNGGSIAQEFAICYPERVYGLILIGGFSEVCTPYLRYEYLTGIYVVGLGGLPLLAKVLGKAHGNTKEFQLEIQNYVNKSDPYSVFQMYKEGLAYRSSDRLSTISHLPLLLVYGKRDFFIHDYQNLFKDKIKQTNVMYIPKIGHRVPTKKAIQLNAAIDKFVKSLK</sequence>
<proteinExistence type="predicted"/>
<keyword evidence="3" id="KW-1185">Reference proteome</keyword>
<evidence type="ECO:0000313" key="3">
    <source>
        <dbReference type="Proteomes" id="UP001589854"/>
    </source>
</evidence>
<evidence type="ECO:0000313" key="2">
    <source>
        <dbReference type="EMBL" id="MFC0270765.1"/>
    </source>
</evidence>